<dbReference type="PANTHER" id="PTHR37423">
    <property type="entry name" value="SOLUBLE LYTIC MUREIN TRANSGLYCOSYLASE-RELATED"/>
    <property type="match status" value="1"/>
</dbReference>
<organism evidence="5 6">
    <name type="scientific">Cereibacter changlensis</name>
    <dbReference type="NCBI Taxonomy" id="402884"/>
    <lineage>
        <taxon>Bacteria</taxon>
        <taxon>Pseudomonadati</taxon>
        <taxon>Pseudomonadota</taxon>
        <taxon>Alphaproteobacteria</taxon>
        <taxon>Rhodobacterales</taxon>
        <taxon>Paracoccaceae</taxon>
        <taxon>Cereibacter</taxon>
    </lineage>
</organism>
<feature type="domain" description="Transglycosylase SLT" evidence="4">
    <location>
        <begin position="554"/>
        <end position="654"/>
    </location>
</feature>
<dbReference type="Gene3D" id="1.10.530.10">
    <property type="match status" value="1"/>
</dbReference>
<dbReference type="PROSITE" id="PS00922">
    <property type="entry name" value="TRANSGLYCOSYLASE"/>
    <property type="match status" value="1"/>
</dbReference>
<evidence type="ECO:0000259" key="4">
    <source>
        <dbReference type="Pfam" id="PF01464"/>
    </source>
</evidence>
<keyword evidence="3" id="KW-0732">Signal</keyword>
<dbReference type="Pfam" id="PF01464">
    <property type="entry name" value="SLT"/>
    <property type="match status" value="1"/>
</dbReference>
<dbReference type="PANTHER" id="PTHR37423:SF2">
    <property type="entry name" value="MEMBRANE-BOUND LYTIC MUREIN TRANSGLYCOSYLASE C"/>
    <property type="match status" value="1"/>
</dbReference>
<dbReference type="SUPFAM" id="SSF53955">
    <property type="entry name" value="Lysozyme-like"/>
    <property type="match status" value="1"/>
</dbReference>
<dbReference type="SUPFAM" id="SSF48435">
    <property type="entry name" value="Bacterial muramidases"/>
    <property type="match status" value="1"/>
</dbReference>
<dbReference type="InterPro" id="IPR008939">
    <property type="entry name" value="Lytic_TGlycosylase_superhlx_U"/>
</dbReference>
<dbReference type="InterPro" id="IPR008258">
    <property type="entry name" value="Transglycosylase_SLT_dom_1"/>
</dbReference>
<sequence length="707" mass="75449">MGGPTLSRPVANPAFLALAAALAKFPPRRGWRCCVLRGAWAWGKFRGMIRRTLSSSRRPGRLAPFVLLFWLVASLLGPVAAARADEAGALRTALQRVAARDWTAAQAAARDAGSIGQAIVEWHRLRAGEGLLGDYETFLARYPDWPGLPLLRQKGEAAVARSTTPERVLGYFGNGPAETAQGAIAQVRALTAAGRVAEAETRAMQAWTELGFEPEEEVALLALAPEALALAHEARLDRLLWQNRPEQAERMLSRVSPGWRALGRARMALRADAAGVDTLIAAVPAALTADPGLAYERFLWRARKGRTDDAAALLLERSADAASLGDPAAWAARRPGIARGLLDEGEIRTAYKVAAGHGLDGGGTFADLEFLAGFIALRRLEDPATALGHFKRLEAAVRTPISLSRALYWQGRSLEAMGQLDAAGAAYAAGAQHQTAYYGQLAAERAGIPLDPALLQPTRVGDWRQAGFANSSVLAAARLLLKAGDLDQGKRFLLHLGEGLGAEDMAALADMALGMGEPHIAVLLGKQAAERGIILPAAYFPVSEMVPSDGLPVSRALALSIARRESEFNPVVVSPAGARGLMQVMPGTGKMMAAKTGSVFEPRMLTSDPAFNVRMGTAYLAQLVEEFGPSIALIASGYNAGPGRPRRWVQEFGDPRAPEVDVVDWVETIPFAETRTYVMRVAESVVIYRAKLRGAGGPVRITAELKG</sequence>
<dbReference type="GO" id="GO:0008933">
    <property type="term" value="F:peptidoglycan lytic transglycosylase activity"/>
    <property type="evidence" value="ECO:0007669"/>
    <property type="project" value="InterPro"/>
</dbReference>
<reference evidence="5 6" key="1">
    <citation type="submission" date="2018-06" db="EMBL/GenBank/DDBJ databases">
        <title>Genomic Encyclopedia of Archaeal and Bacterial Type Strains, Phase II (KMG-II): from individual species to whole genera.</title>
        <authorList>
            <person name="Goeker M."/>
        </authorList>
    </citation>
    <scope>NUCLEOTIDE SEQUENCE [LARGE SCALE GENOMIC DNA]</scope>
    <source>
        <strain evidence="5 6">DSM 18774</strain>
    </source>
</reference>
<comment type="caution">
    <text evidence="5">The sequence shown here is derived from an EMBL/GenBank/DDBJ whole genome shotgun (WGS) entry which is preliminary data.</text>
</comment>
<dbReference type="InterPro" id="IPR023346">
    <property type="entry name" value="Lysozyme-like_dom_sf"/>
</dbReference>
<protein>
    <submittedName>
        <fullName evidence="5">Soluble lytic murein transglycosylase</fullName>
    </submittedName>
</protein>
<gene>
    <name evidence="5" type="ORF">LX76_00212</name>
</gene>
<name>A0A2W7RVV2_9RHOB</name>
<dbReference type="InterPro" id="IPR000189">
    <property type="entry name" value="Transglyc_AS"/>
</dbReference>
<accession>A0A2W7RVV2</accession>
<dbReference type="GO" id="GO:0004553">
    <property type="term" value="F:hydrolase activity, hydrolyzing O-glycosyl compounds"/>
    <property type="evidence" value="ECO:0007669"/>
    <property type="project" value="InterPro"/>
</dbReference>
<evidence type="ECO:0000313" key="5">
    <source>
        <dbReference type="EMBL" id="PZX58709.1"/>
    </source>
</evidence>
<evidence type="ECO:0000256" key="1">
    <source>
        <dbReference type="ARBA" id="ARBA00007734"/>
    </source>
</evidence>
<dbReference type="EMBL" id="QKZS01000001">
    <property type="protein sequence ID" value="PZX58709.1"/>
    <property type="molecule type" value="Genomic_DNA"/>
</dbReference>
<evidence type="ECO:0000313" key="6">
    <source>
        <dbReference type="Proteomes" id="UP000249538"/>
    </source>
</evidence>
<proteinExistence type="inferred from homology"/>
<dbReference type="GO" id="GO:0016020">
    <property type="term" value="C:membrane"/>
    <property type="evidence" value="ECO:0007669"/>
    <property type="project" value="InterPro"/>
</dbReference>
<dbReference type="GO" id="GO:0000270">
    <property type="term" value="P:peptidoglycan metabolic process"/>
    <property type="evidence" value="ECO:0007669"/>
    <property type="project" value="InterPro"/>
</dbReference>
<dbReference type="GO" id="GO:0042597">
    <property type="term" value="C:periplasmic space"/>
    <property type="evidence" value="ECO:0007669"/>
    <property type="project" value="InterPro"/>
</dbReference>
<dbReference type="AlphaFoldDB" id="A0A2W7RVV2"/>
<dbReference type="CDD" id="cd13401">
    <property type="entry name" value="Slt70-like"/>
    <property type="match status" value="1"/>
</dbReference>
<evidence type="ECO:0000256" key="3">
    <source>
        <dbReference type="ARBA" id="ARBA00022729"/>
    </source>
</evidence>
<comment type="similarity">
    <text evidence="1">Belongs to the transglycosylase Slt family.</text>
</comment>
<dbReference type="Proteomes" id="UP000249538">
    <property type="component" value="Unassembled WGS sequence"/>
</dbReference>
<evidence type="ECO:0000256" key="2">
    <source>
        <dbReference type="ARBA" id="ARBA00009387"/>
    </source>
</evidence>
<comment type="similarity">
    <text evidence="2">Belongs to the virb1 family.</text>
</comment>
<dbReference type="Gene3D" id="1.25.20.10">
    <property type="entry name" value="Bacterial muramidases"/>
    <property type="match status" value="1"/>
</dbReference>